<feature type="transmembrane region" description="Helical" evidence="6">
    <location>
        <begin position="208"/>
        <end position="228"/>
    </location>
</feature>
<comment type="subcellular location">
    <subcellularLocation>
        <location evidence="1">Cell membrane</location>
        <topology evidence="1">Multi-pass membrane protein</topology>
    </subcellularLocation>
</comment>
<evidence type="ECO:0000256" key="3">
    <source>
        <dbReference type="ARBA" id="ARBA00022692"/>
    </source>
</evidence>
<dbReference type="STRING" id="1619234.SAMN05421730_101555"/>
<sequence length="327" mass="35864">MKGIIQKYFSTKRLILLIIAMAILIFIPALENRRLLNIAIIALMYVTLGESWNLLSGMSGLFSINHALFFGLGTYGVTFGLNKLGFSVLGSILLGLAMNLVAATIVGYIGTKLSGLYFTMAFIGLWQTVYTFSYQFFSITGGSLGLSMPRELLLSKRTLYFIALIMAIASMIFYQFIRRSRLGTNFVALKENPDLANALGSNIRGYRFLSTIISACMASFAGSFYAFYMMTNNPEVFSGIISLKIIMVVIVGGMGHVFGPLLGISFVIMDELIRGMMPSQFAPFSVIIYGFALIIMAMVKPEGLISIFKKKPKDNGVAAKQSKKATA</sequence>
<evidence type="ECO:0000256" key="2">
    <source>
        <dbReference type="ARBA" id="ARBA00022475"/>
    </source>
</evidence>
<dbReference type="EMBL" id="FMKA01000015">
    <property type="protein sequence ID" value="SCP97982.1"/>
    <property type="molecule type" value="Genomic_DNA"/>
</dbReference>
<keyword evidence="5 6" id="KW-0472">Membrane</keyword>
<feature type="transmembrane region" description="Helical" evidence="6">
    <location>
        <begin position="87"/>
        <end position="109"/>
    </location>
</feature>
<reference evidence="7 8" key="1">
    <citation type="submission" date="2016-09" db="EMBL/GenBank/DDBJ databases">
        <authorList>
            <person name="Capua I."/>
            <person name="De Benedictis P."/>
            <person name="Joannis T."/>
            <person name="Lombin L.H."/>
            <person name="Cattoli G."/>
        </authorList>
    </citation>
    <scope>NUCLEOTIDE SEQUENCE [LARGE SCALE GENOMIC DNA]</scope>
    <source>
        <strain evidence="7 8">GluBS11</strain>
    </source>
</reference>
<keyword evidence="3 6" id="KW-0812">Transmembrane</keyword>
<feature type="transmembrane region" description="Helical" evidence="6">
    <location>
        <begin position="116"/>
        <end position="137"/>
    </location>
</feature>
<dbReference type="RefSeq" id="WP_169823680.1">
    <property type="nucleotide sequence ID" value="NZ_FMKA01000015.1"/>
</dbReference>
<feature type="transmembrane region" description="Helical" evidence="6">
    <location>
        <begin position="281"/>
        <end position="299"/>
    </location>
</feature>
<dbReference type="GO" id="GO:0015658">
    <property type="term" value="F:branched-chain amino acid transmembrane transporter activity"/>
    <property type="evidence" value="ECO:0007669"/>
    <property type="project" value="InterPro"/>
</dbReference>
<dbReference type="Pfam" id="PF02653">
    <property type="entry name" value="BPD_transp_2"/>
    <property type="match status" value="1"/>
</dbReference>
<feature type="transmembrane region" description="Helical" evidence="6">
    <location>
        <begin position="157"/>
        <end position="177"/>
    </location>
</feature>
<evidence type="ECO:0000256" key="4">
    <source>
        <dbReference type="ARBA" id="ARBA00022989"/>
    </source>
</evidence>
<keyword evidence="4 6" id="KW-1133">Transmembrane helix</keyword>
<dbReference type="InterPro" id="IPR001851">
    <property type="entry name" value="ABC_transp_permease"/>
</dbReference>
<dbReference type="InterPro" id="IPR043428">
    <property type="entry name" value="LivM-like"/>
</dbReference>
<dbReference type="PANTHER" id="PTHR30482:SF10">
    <property type="entry name" value="HIGH-AFFINITY BRANCHED-CHAIN AMINO ACID TRANSPORT PROTEIN BRAE"/>
    <property type="match status" value="1"/>
</dbReference>
<dbReference type="Proteomes" id="UP000199315">
    <property type="component" value="Unassembled WGS sequence"/>
</dbReference>
<feature type="transmembrane region" description="Helical" evidence="6">
    <location>
        <begin position="36"/>
        <end position="55"/>
    </location>
</feature>
<protein>
    <submittedName>
        <fullName evidence="7">Branched-chain amino acid transport system permease protein</fullName>
    </submittedName>
</protein>
<feature type="transmembrane region" description="Helical" evidence="6">
    <location>
        <begin position="12"/>
        <end position="30"/>
    </location>
</feature>
<accession>A0A1D3TV23</accession>
<feature type="transmembrane region" description="Helical" evidence="6">
    <location>
        <begin position="62"/>
        <end position="81"/>
    </location>
</feature>
<evidence type="ECO:0000313" key="8">
    <source>
        <dbReference type="Proteomes" id="UP000199315"/>
    </source>
</evidence>
<dbReference type="PANTHER" id="PTHR30482">
    <property type="entry name" value="HIGH-AFFINITY BRANCHED-CHAIN AMINO ACID TRANSPORT SYSTEM PERMEASE"/>
    <property type="match status" value="1"/>
</dbReference>
<evidence type="ECO:0000256" key="1">
    <source>
        <dbReference type="ARBA" id="ARBA00004651"/>
    </source>
</evidence>
<evidence type="ECO:0000256" key="6">
    <source>
        <dbReference type="SAM" id="Phobius"/>
    </source>
</evidence>
<organism evidence="7 8">
    <name type="scientific">Anaerobium acetethylicum</name>
    <dbReference type="NCBI Taxonomy" id="1619234"/>
    <lineage>
        <taxon>Bacteria</taxon>
        <taxon>Bacillati</taxon>
        <taxon>Bacillota</taxon>
        <taxon>Clostridia</taxon>
        <taxon>Lachnospirales</taxon>
        <taxon>Lachnospiraceae</taxon>
        <taxon>Anaerobium</taxon>
    </lineage>
</organism>
<feature type="transmembrane region" description="Helical" evidence="6">
    <location>
        <begin position="240"/>
        <end position="269"/>
    </location>
</feature>
<evidence type="ECO:0000313" key="7">
    <source>
        <dbReference type="EMBL" id="SCP97982.1"/>
    </source>
</evidence>
<keyword evidence="2" id="KW-1003">Cell membrane</keyword>
<evidence type="ECO:0000256" key="5">
    <source>
        <dbReference type="ARBA" id="ARBA00023136"/>
    </source>
</evidence>
<dbReference type="AlphaFoldDB" id="A0A1D3TV23"/>
<gene>
    <name evidence="7" type="ORF">SAMN05421730_101555</name>
</gene>
<dbReference type="GO" id="GO:0005886">
    <property type="term" value="C:plasma membrane"/>
    <property type="evidence" value="ECO:0007669"/>
    <property type="project" value="UniProtKB-SubCell"/>
</dbReference>
<dbReference type="CDD" id="cd06581">
    <property type="entry name" value="TM_PBP1_LivM_like"/>
    <property type="match status" value="1"/>
</dbReference>
<keyword evidence="8" id="KW-1185">Reference proteome</keyword>
<name>A0A1D3TV23_9FIRM</name>
<proteinExistence type="predicted"/>